<evidence type="ECO:0000313" key="2">
    <source>
        <dbReference type="Proteomes" id="UP000823775"/>
    </source>
</evidence>
<comment type="caution">
    <text evidence="1">The sequence shown here is derived from an EMBL/GenBank/DDBJ whole genome shotgun (WGS) entry which is preliminary data.</text>
</comment>
<dbReference type="Proteomes" id="UP000823775">
    <property type="component" value="Unassembled WGS sequence"/>
</dbReference>
<accession>A0ABS8TFJ6</accession>
<gene>
    <name evidence="1" type="ORF">HAX54_008785</name>
</gene>
<organism evidence="1 2">
    <name type="scientific">Datura stramonium</name>
    <name type="common">Jimsonweed</name>
    <name type="synonym">Common thornapple</name>
    <dbReference type="NCBI Taxonomy" id="4076"/>
    <lineage>
        <taxon>Eukaryota</taxon>
        <taxon>Viridiplantae</taxon>
        <taxon>Streptophyta</taxon>
        <taxon>Embryophyta</taxon>
        <taxon>Tracheophyta</taxon>
        <taxon>Spermatophyta</taxon>
        <taxon>Magnoliopsida</taxon>
        <taxon>eudicotyledons</taxon>
        <taxon>Gunneridae</taxon>
        <taxon>Pentapetalae</taxon>
        <taxon>asterids</taxon>
        <taxon>lamiids</taxon>
        <taxon>Solanales</taxon>
        <taxon>Solanaceae</taxon>
        <taxon>Solanoideae</taxon>
        <taxon>Datureae</taxon>
        <taxon>Datura</taxon>
    </lineage>
</organism>
<evidence type="ECO:0000313" key="1">
    <source>
        <dbReference type="EMBL" id="MCD7469638.1"/>
    </source>
</evidence>
<feature type="non-terminal residue" evidence="1">
    <location>
        <position position="106"/>
    </location>
</feature>
<proteinExistence type="predicted"/>
<reference evidence="1 2" key="1">
    <citation type="journal article" date="2021" name="BMC Genomics">
        <title>Datura genome reveals duplications of psychoactive alkaloid biosynthetic genes and high mutation rate following tissue culture.</title>
        <authorList>
            <person name="Rajewski A."/>
            <person name="Carter-House D."/>
            <person name="Stajich J."/>
            <person name="Litt A."/>
        </authorList>
    </citation>
    <scope>NUCLEOTIDE SEQUENCE [LARGE SCALE GENOMIC DNA]</scope>
    <source>
        <strain evidence="1">AR-01</strain>
    </source>
</reference>
<sequence length="106" mass="12291">MELLCESILQLMGRVLNTHHIESRRWKRIKFLQNKWSGTVLWLLPSQIYGMQTTRMATVVLFRLEETSMTGPLESIHKLLEITKLVSLVDSRMTVCCGKAVRKAFL</sequence>
<protein>
    <submittedName>
        <fullName evidence="1">Uncharacterized protein</fullName>
    </submittedName>
</protein>
<name>A0ABS8TFJ6_DATST</name>
<keyword evidence="2" id="KW-1185">Reference proteome</keyword>
<dbReference type="EMBL" id="JACEIK010001465">
    <property type="protein sequence ID" value="MCD7469638.1"/>
    <property type="molecule type" value="Genomic_DNA"/>
</dbReference>